<gene>
    <name evidence="1" type="ORF">PR003_g25039</name>
</gene>
<organism evidence="1 2">
    <name type="scientific">Phytophthora rubi</name>
    <dbReference type="NCBI Taxonomy" id="129364"/>
    <lineage>
        <taxon>Eukaryota</taxon>
        <taxon>Sar</taxon>
        <taxon>Stramenopiles</taxon>
        <taxon>Oomycota</taxon>
        <taxon>Peronosporomycetes</taxon>
        <taxon>Peronosporales</taxon>
        <taxon>Peronosporaceae</taxon>
        <taxon>Phytophthora</taxon>
    </lineage>
</organism>
<dbReference type="AlphaFoldDB" id="A0A6A4CHQ8"/>
<protein>
    <submittedName>
        <fullName evidence="1">Uncharacterized protein</fullName>
    </submittedName>
</protein>
<comment type="caution">
    <text evidence="1">The sequence shown here is derived from an EMBL/GenBank/DDBJ whole genome shotgun (WGS) entry which is preliminary data.</text>
</comment>
<reference evidence="1 2" key="1">
    <citation type="submission" date="2018-08" db="EMBL/GenBank/DDBJ databases">
        <title>Genomic investigation of the strawberry pathogen Phytophthora fragariae indicates pathogenicity is determined by transcriptional variation in three key races.</title>
        <authorList>
            <person name="Adams T.M."/>
            <person name="Armitage A.D."/>
            <person name="Sobczyk M.K."/>
            <person name="Bates H.J."/>
            <person name="Dunwell J.M."/>
            <person name="Nellist C.F."/>
            <person name="Harrison R.J."/>
        </authorList>
    </citation>
    <scope>NUCLEOTIDE SEQUENCE [LARGE SCALE GENOMIC DNA]</scope>
    <source>
        <strain evidence="1 2">SCRP333</strain>
    </source>
</reference>
<evidence type="ECO:0000313" key="2">
    <source>
        <dbReference type="Proteomes" id="UP000434957"/>
    </source>
</evidence>
<dbReference type="EMBL" id="QXFT01002924">
    <property type="protein sequence ID" value="KAE9291420.1"/>
    <property type="molecule type" value="Genomic_DNA"/>
</dbReference>
<keyword evidence="2" id="KW-1185">Reference proteome</keyword>
<sequence length="134" mass="15455">MPWVAAWNKVQLAADSDHQETKLHVRSPDDPIRVKRPARIHPVPDYAADAVNTMITNLLDDFTQQLRTQEMDAVAAAGRWEKLKASVARRTRLCVRDRRRALRNTLKQKLTRLVRQQQRLAAQQAEAPLTGRYH</sequence>
<evidence type="ECO:0000313" key="1">
    <source>
        <dbReference type="EMBL" id="KAE9291420.1"/>
    </source>
</evidence>
<proteinExistence type="predicted"/>
<dbReference type="Proteomes" id="UP000434957">
    <property type="component" value="Unassembled WGS sequence"/>
</dbReference>
<name>A0A6A4CHQ8_9STRA</name>
<accession>A0A6A4CHQ8</accession>